<organism evidence="11 12">
    <name type="scientific">Cimex lectularius</name>
    <name type="common">Bed bug</name>
    <name type="synonym">Acanthia lectularia</name>
    <dbReference type="NCBI Taxonomy" id="79782"/>
    <lineage>
        <taxon>Eukaryota</taxon>
        <taxon>Metazoa</taxon>
        <taxon>Ecdysozoa</taxon>
        <taxon>Arthropoda</taxon>
        <taxon>Hexapoda</taxon>
        <taxon>Insecta</taxon>
        <taxon>Pterygota</taxon>
        <taxon>Neoptera</taxon>
        <taxon>Paraneoptera</taxon>
        <taxon>Hemiptera</taxon>
        <taxon>Heteroptera</taxon>
        <taxon>Panheteroptera</taxon>
        <taxon>Cimicomorpha</taxon>
        <taxon>Cimicidae</taxon>
        <taxon>Cimex</taxon>
    </lineage>
</organism>
<accession>A0A8I6S937</accession>
<dbReference type="RefSeq" id="XP_014260988.1">
    <property type="nucleotide sequence ID" value="XM_014405502.2"/>
</dbReference>
<dbReference type="Pfam" id="PF09733">
    <property type="entry name" value="VEFS-Box"/>
    <property type="match status" value="1"/>
</dbReference>
<dbReference type="GO" id="GO:0006325">
    <property type="term" value="P:chromatin organization"/>
    <property type="evidence" value="ECO:0007669"/>
    <property type="project" value="UniProtKB-KW"/>
</dbReference>
<dbReference type="OrthoDB" id="166746at2759"/>
<evidence type="ECO:0000256" key="4">
    <source>
        <dbReference type="ARBA" id="ARBA00022833"/>
    </source>
</evidence>
<keyword evidence="7" id="KW-0804">Transcription</keyword>
<evidence type="ECO:0000313" key="12">
    <source>
        <dbReference type="Proteomes" id="UP000494040"/>
    </source>
</evidence>
<evidence type="ECO:0000256" key="7">
    <source>
        <dbReference type="ARBA" id="ARBA00023163"/>
    </source>
</evidence>
<dbReference type="GO" id="GO:0035098">
    <property type="term" value="C:ESC/E(Z) complex"/>
    <property type="evidence" value="ECO:0007669"/>
    <property type="project" value="TreeGrafter"/>
</dbReference>
<dbReference type="GO" id="GO:0031490">
    <property type="term" value="F:chromatin DNA binding"/>
    <property type="evidence" value="ECO:0007669"/>
    <property type="project" value="TreeGrafter"/>
</dbReference>
<feature type="compositionally biased region" description="Basic residues" evidence="8">
    <location>
        <begin position="664"/>
        <end position="674"/>
    </location>
</feature>
<keyword evidence="2" id="KW-0479">Metal-binding</keyword>
<keyword evidence="6" id="KW-0805">Transcription regulation</keyword>
<feature type="region of interest" description="Disordered" evidence="8">
    <location>
        <begin position="1"/>
        <end position="21"/>
    </location>
</feature>
<evidence type="ECO:0000256" key="6">
    <source>
        <dbReference type="ARBA" id="ARBA00023015"/>
    </source>
</evidence>
<reference evidence="11" key="1">
    <citation type="submission" date="2022-01" db="UniProtKB">
        <authorList>
            <consortium name="EnsemblMetazoa"/>
        </authorList>
    </citation>
    <scope>IDENTIFICATION</scope>
</reference>
<dbReference type="PANTHER" id="PTHR22597">
    <property type="entry name" value="POLYCOMB GROUP PROTEIN"/>
    <property type="match status" value="1"/>
</dbReference>
<dbReference type="CTD" id="48071"/>
<sequence length="710" mass="81657">MPPKKRDKEADAAKGKHDGNADHEQFLQAFEKPTQIYRYLRTRNMLKPIFLWRTLTYMKHRMSRTNKNRKNFKVDSLLETVSSKVSQPTPVSGFLTLTFLGFYNKLNPVAQQEPVKVESLLLKVCHKKRKEVSCPVMKVSLGTSYVPFNPSETSPPPKAPTVSIPTDSFTLTGHLVKSYHLLLRVTLSANNIITANSDSDAEPAQKKRKYSKVSDDDKVVSFGTDLVIYDRQNRCLLTDGDYEFYLEEMPVNSSTRFSSLSTWEDIGSDRDLRAQHYATFQKLNTGPTLKFRLYWSREPVTEMVDRPQPLVPLDMNDNSAKEIVRNDETSMLGKPTEEHSLVYQFLYNSNSKQQTETSPDMRCIWCSIDCKTIASLLRHLKLCHPRFSFSCGQMQGATRIDVTLNEGYDGSFWGPLGQMPRGNGPIRRTPLSHIIVCHPKRPNLNGMSEFMDMDENDFDTQRPYITGHNRLYHHTTTCLPIYPKEMGIDSEDENDPRWLQKKTIMMIDDFTDVNEGEKELMKMWNLHVMKHGSMFVGDCQVPLACTTFLQQKGKELLKKNLYRNFVLHMCSLFDFGLVSPVTLFMIMQKVQEIIQSDTEINQILQESWKTQKEHWNNVDQKPHPNSNNGISCNQTMSNIGDSGQRRKPTSDKKNTPKKTVVGEKRKHPDARRRLSLPTKPDQRRKVLKEAIPLRRRSSFNGEANLKKNGS</sequence>
<dbReference type="GO" id="GO:0016586">
    <property type="term" value="C:RSC-type complex"/>
    <property type="evidence" value="ECO:0007669"/>
    <property type="project" value="TreeGrafter"/>
</dbReference>
<dbReference type="GO" id="GO:0008270">
    <property type="term" value="F:zinc ion binding"/>
    <property type="evidence" value="ECO:0007669"/>
    <property type="project" value="UniProtKB-KW"/>
</dbReference>
<keyword evidence="4" id="KW-0862">Zinc</keyword>
<protein>
    <recommendedName>
        <fullName evidence="13">Polycomb protein VEFS-Box domain-containing protein</fullName>
    </recommendedName>
</protein>
<feature type="compositionally biased region" description="Polar residues" evidence="8">
    <location>
        <begin position="623"/>
        <end position="641"/>
    </location>
</feature>
<evidence type="ECO:0000256" key="5">
    <source>
        <dbReference type="ARBA" id="ARBA00022853"/>
    </source>
</evidence>
<comment type="similarity">
    <text evidence="1">Belongs to the VEFS (VRN2-EMF2-FIS2-SU(Z)12) family.</text>
</comment>
<evidence type="ECO:0000256" key="3">
    <source>
        <dbReference type="ARBA" id="ARBA00022771"/>
    </source>
</evidence>
<evidence type="ECO:0000313" key="11">
    <source>
        <dbReference type="EnsemblMetazoa" id="XP_014260988.1"/>
    </source>
</evidence>
<feature type="compositionally biased region" description="Basic and acidic residues" evidence="8">
    <location>
        <begin position="680"/>
        <end position="692"/>
    </location>
</feature>
<dbReference type="KEGG" id="clec:106673397"/>
<dbReference type="OMA" id="VSQCAVN"/>
<dbReference type="AlphaFoldDB" id="A0A8I6S937"/>
<evidence type="ECO:0000259" key="10">
    <source>
        <dbReference type="Pfam" id="PF23320"/>
    </source>
</evidence>
<name>A0A8I6S937_CIMLE</name>
<dbReference type="PANTHER" id="PTHR22597:SF0">
    <property type="entry name" value="POLYCOMB PROTEIN SUZ12"/>
    <property type="match status" value="1"/>
</dbReference>
<feature type="region of interest" description="Disordered" evidence="8">
    <location>
        <begin position="616"/>
        <end position="710"/>
    </location>
</feature>
<evidence type="ECO:0000256" key="1">
    <source>
        <dbReference type="ARBA" id="ARBA00007416"/>
    </source>
</evidence>
<dbReference type="Pfam" id="PF23320">
    <property type="entry name" value="Zn_SUZ12"/>
    <property type="match status" value="1"/>
</dbReference>
<evidence type="ECO:0008006" key="13">
    <source>
        <dbReference type="Google" id="ProtNLM"/>
    </source>
</evidence>
<dbReference type="CDD" id="cd21750">
    <property type="entry name" value="ZnB-Zn_SUZ12"/>
    <property type="match status" value="1"/>
</dbReference>
<keyword evidence="12" id="KW-1185">Reference proteome</keyword>
<dbReference type="Proteomes" id="UP000494040">
    <property type="component" value="Unassembled WGS sequence"/>
</dbReference>
<dbReference type="EnsemblMetazoa" id="XM_014405502.2">
    <property type="protein sequence ID" value="XP_014260988.1"/>
    <property type="gene ID" value="LOC106673397"/>
</dbReference>
<evidence type="ECO:0000259" key="9">
    <source>
        <dbReference type="Pfam" id="PF09733"/>
    </source>
</evidence>
<dbReference type="InterPro" id="IPR019135">
    <property type="entry name" value="Polycomb_protein_VEFS-Box"/>
</dbReference>
<evidence type="ECO:0000256" key="8">
    <source>
        <dbReference type="SAM" id="MobiDB-lite"/>
    </source>
</evidence>
<dbReference type="GeneID" id="106673397"/>
<dbReference type="InterPro" id="IPR057540">
    <property type="entry name" value="Znf_SUZ12"/>
</dbReference>
<keyword evidence="3" id="KW-0863">Zinc-finger</keyword>
<feature type="domain" description="Polycomb protein VEFS-Box" evidence="9">
    <location>
        <begin position="461"/>
        <end position="582"/>
    </location>
</feature>
<proteinExistence type="inferred from homology"/>
<evidence type="ECO:0000256" key="2">
    <source>
        <dbReference type="ARBA" id="ARBA00022723"/>
    </source>
</evidence>
<dbReference type="CDD" id="cd21740">
    <property type="entry name" value="C2_II_SUZ12"/>
    <property type="match status" value="1"/>
</dbReference>
<dbReference type="CDD" id="cd21551">
    <property type="entry name" value="VEFS-box_SUZ12"/>
    <property type="match status" value="1"/>
</dbReference>
<feature type="domain" description="Polycomb protein SUZ12-like zinc finger" evidence="10">
    <location>
        <begin position="340"/>
        <end position="406"/>
    </location>
</feature>
<keyword evidence="5" id="KW-0156">Chromatin regulator</keyword>